<dbReference type="EMBL" id="JACCHL010000001">
    <property type="protein sequence ID" value="NYH52606.1"/>
    <property type="molecule type" value="Genomic_DNA"/>
</dbReference>
<accession>A0A7Z0BJ10</accession>
<name>A0A7Z0BJ10_9ACTN</name>
<feature type="compositionally biased region" description="Low complexity" evidence="1">
    <location>
        <begin position="34"/>
        <end position="46"/>
    </location>
</feature>
<evidence type="ECO:0000313" key="2">
    <source>
        <dbReference type="EMBL" id="NYH52606.1"/>
    </source>
</evidence>
<feature type="region of interest" description="Disordered" evidence="1">
    <location>
        <begin position="18"/>
        <end position="56"/>
    </location>
</feature>
<sequence length="56" mass="6238">MPKMLTWDEEFEAIVADVAPETKIRPFQEPDPTKSAPAEEQPAESAPAEEKPAEEK</sequence>
<gene>
    <name evidence="2" type="ORF">HNR06_002195</name>
</gene>
<dbReference type="AlphaFoldDB" id="A0A7Z0BJ10"/>
<organism evidence="2 3">
    <name type="scientific">Nocardiopsis sinuspersici</name>
    <dbReference type="NCBI Taxonomy" id="501010"/>
    <lineage>
        <taxon>Bacteria</taxon>
        <taxon>Bacillati</taxon>
        <taxon>Actinomycetota</taxon>
        <taxon>Actinomycetes</taxon>
        <taxon>Streptosporangiales</taxon>
        <taxon>Nocardiopsidaceae</taxon>
        <taxon>Nocardiopsis</taxon>
    </lineage>
</organism>
<dbReference type="RefSeq" id="WP_179809966.1">
    <property type="nucleotide sequence ID" value="NZ_JACCHL010000001.1"/>
</dbReference>
<evidence type="ECO:0000256" key="1">
    <source>
        <dbReference type="SAM" id="MobiDB-lite"/>
    </source>
</evidence>
<protein>
    <submittedName>
        <fullName evidence="2">Uncharacterized protein</fullName>
    </submittedName>
</protein>
<evidence type="ECO:0000313" key="3">
    <source>
        <dbReference type="Proteomes" id="UP000584931"/>
    </source>
</evidence>
<reference evidence="2 3" key="1">
    <citation type="submission" date="2020-07" db="EMBL/GenBank/DDBJ databases">
        <title>Sequencing the genomes of 1000 actinobacteria strains.</title>
        <authorList>
            <person name="Klenk H.-P."/>
        </authorList>
    </citation>
    <scope>NUCLEOTIDE SEQUENCE [LARGE SCALE GENOMIC DNA]</scope>
    <source>
        <strain evidence="2 3">DSM 45278</strain>
    </source>
</reference>
<proteinExistence type="predicted"/>
<comment type="caution">
    <text evidence="2">The sequence shown here is derived from an EMBL/GenBank/DDBJ whole genome shotgun (WGS) entry which is preliminary data.</text>
</comment>
<feature type="compositionally biased region" description="Basic and acidic residues" evidence="1">
    <location>
        <begin position="20"/>
        <end position="32"/>
    </location>
</feature>
<dbReference type="Proteomes" id="UP000584931">
    <property type="component" value="Unassembled WGS sequence"/>
</dbReference>